<dbReference type="GeneID" id="97355489"/>
<keyword evidence="7" id="KW-1185">Reference proteome</keyword>
<comment type="caution">
    <text evidence="4">The sequence shown here is derived from an EMBL/GenBank/DDBJ whole genome shotgun (WGS) entry which is preliminary data.</text>
</comment>
<dbReference type="Gene3D" id="3.30.70.20">
    <property type="match status" value="1"/>
</dbReference>
<evidence type="ECO:0000313" key="3">
    <source>
        <dbReference type="EMBL" id="MVN16420.1"/>
    </source>
</evidence>
<reference evidence="4" key="3">
    <citation type="journal article" date="2019" name="Microbiol. Resour. Announc.">
        <title>Draft Genome Sequences of Type Strains of Gordonibacter faecihominis, Paraeggerthella hongkongensis, Parvibacter caecicola,Slackia equolifaciens, Slackia faecicanis, and Slackia isoflavoniconvertens.</title>
        <authorList>
            <person name="Danylec N."/>
            <person name="Stoll D.A."/>
            <person name="Dotsch A."/>
            <person name="Huch M."/>
        </authorList>
    </citation>
    <scope>NUCLEOTIDE SEQUENCE</scope>
    <source>
        <strain evidence="4">DSM 27213</strain>
    </source>
</reference>
<evidence type="ECO:0000313" key="7">
    <source>
        <dbReference type="Proteomes" id="UP000468327"/>
    </source>
</evidence>
<organism evidence="4 5">
    <name type="scientific">Gordonibacter urolithinfaciens</name>
    <dbReference type="NCBI Taxonomy" id="1335613"/>
    <lineage>
        <taxon>Bacteria</taxon>
        <taxon>Bacillati</taxon>
        <taxon>Actinomycetota</taxon>
        <taxon>Coriobacteriia</taxon>
        <taxon>Eggerthellales</taxon>
        <taxon>Eggerthellaceae</taxon>
        <taxon>Gordonibacter</taxon>
    </lineage>
</organism>
<dbReference type="Proteomes" id="UP000285258">
    <property type="component" value="Unassembled WGS sequence"/>
</dbReference>
<proteinExistence type="predicted"/>
<evidence type="ECO:0000313" key="2">
    <source>
        <dbReference type="EMBL" id="MSA93526.1"/>
    </source>
</evidence>
<reference evidence="2 6" key="4">
    <citation type="journal article" date="2019" name="Nat. Med.">
        <title>A library of human gut bacterial isolates paired with longitudinal multiomics data enables mechanistic microbiome research.</title>
        <authorList>
            <person name="Poyet M."/>
            <person name="Groussin M."/>
            <person name="Gibbons S.M."/>
            <person name="Avila-Pacheco J."/>
            <person name="Jiang X."/>
            <person name="Kearney S.M."/>
            <person name="Perrotta A.R."/>
            <person name="Berdy B."/>
            <person name="Zhao S."/>
            <person name="Lieberman T.D."/>
            <person name="Swanson P.K."/>
            <person name="Smith M."/>
            <person name="Roesemann S."/>
            <person name="Alexander J.E."/>
            <person name="Rich S.A."/>
            <person name="Livny J."/>
            <person name="Vlamakis H."/>
            <person name="Clish C."/>
            <person name="Bullock K."/>
            <person name="Deik A."/>
            <person name="Scott J."/>
            <person name="Pierce K.A."/>
            <person name="Xavier R.J."/>
            <person name="Alm E.J."/>
        </authorList>
    </citation>
    <scope>NUCLEOTIDE SEQUENCE [LARGE SCALE GENOMIC DNA]</scope>
    <source>
        <strain evidence="2 6">BIOML-A1</strain>
    </source>
</reference>
<dbReference type="Proteomes" id="UP000462865">
    <property type="component" value="Unassembled WGS sequence"/>
</dbReference>
<dbReference type="SUPFAM" id="SSF54862">
    <property type="entry name" value="4Fe-4S ferredoxins"/>
    <property type="match status" value="1"/>
</dbReference>
<evidence type="ECO:0000313" key="6">
    <source>
        <dbReference type="Proteomes" id="UP000462865"/>
    </source>
</evidence>
<evidence type="ECO:0000313" key="5">
    <source>
        <dbReference type="Proteomes" id="UP000285258"/>
    </source>
</evidence>
<dbReference type="PROSITE" id="PS51379">
    <property type="entry name" value="4FE4S_FER_2"/>
    <property type="match status" value="1"/>
</dbReference>
<reference evidence="4" key="2">
    <citation type="journal article" date="2019" name="Int. J. Syst. Evol. Microbiol.">
        <title>Gordonibacter faecihominis is a later heterotypic synonym of Gordonibacter urolithinfaciens.</title>
        <authorList>
            <person name="Danylec N."/>
            <person name="Stoll D.A."/>
            <person name="Huch M."/>
        </authorList>
    </citation>
    <scope>NUCLEOTIDE SEQUENCE</scope>
    <source>
        <strain evidence="4">DSM 27213</strain>
    </source>
</reference>
<protein>
    <recommendedName>
        <fullName evidence="1">4Fe-4S ferredoxin-type domain-containing protein</fullName>
    </recommendedName>
</protein>
<dbReference type="AlphaFoldDB" id="A0A1Y4FWY6"/>
<name>A0A1Y4FWY6_9ACTN</name>
<evidence type="ECO:0000259" key="1">
    <source>
        <dbReference type="PROSITE" id="PS51379"/>
    </source>
</evidence>
<gene>
    <name evidence="4" type="ORF">DMP12_00165</name>
    <name evidence="2" type="ORF">GKG38_00235</name>
    <name evidence="3" type="ORF">GO738_13910</name>
</gene>
<accession>A0A1Y4FWY6</accession>
<sequence>MAKKIGVLVELDYCVGCSACQLACQDYYQLPVTETYMRCFLGKPDVVDGRHEMFMSPYAYRLDKCANCLEKEEGNAPCAAICISKALHVGELEEMKQLADQTDGHLALYR</sequence>
<dbReference type="EMBL" id="WPOC01000031">
    <property type="protein sequence ID" value="MVN16420.1"/>
    <property type="molecule type" value="Genomic_DNA"/>
</dbReference>
<dbReference type="EMBL" id="QIBW01000001">
    <property type="protein sequence ID" value="ROT91970.1"/>
    <property type="molecule type" value="Genomic_DNA"/>
</dbReference>
<dbReference type="InterPro" id="IPR017896">
    <property type="entry name" value="4Fe4S_Fe-S-bd"/>
</dbReference>
<dbReference type="EMBL" id="WKZA01000001">
    <property type="protein sequence ID" value="MSA93526.1"/>
    <property type="molecule type" value="Genomic_DNA"/>
</dbReference>
<dbReference type="RefSeq" id="WP_087190720.1">
    <property type="nucleotide sequence ID" value="NZ_BAABZN010000001.1"/>
</dbReference>
<feature type="domain" description="4Fe-4S ferredoxin-type" evidence="1">
    <location>
        <begin position="5"/>
        <end position="35"/>
    </location>
</feature>
<evidence type="ECO:0000313" key="4">
    <source>
        <dbReference type="EMBL" id="ROT91970.1"/>
    </source>
</evidence>
<dbReference type="Proteomes" id="UP000468327">
    <property type="component" value="Unassembled WGS sequence"/>
</dbReference>
<reference evidence="3 7" key="5">
    <citation type="submission" date="2019-11" db="EMBL/GenBank/DDBJ databases">
        <title>Whole genome shotgun sequencing (WGS) data from Adlercreutzia equolifaciens ResAG-91, Eggerthella lenta MRI-F36, MRI-F37, MRI-F40, ResAG-49, ResAG-88, ResAG-121, ResAG-145, and Gordonibacter sp. ResAG-5, ResAG-26, ResAG-43, ResAG-50, ResAG-59.</title>
        <authorList>
            <person name="Stoll D.A."/>
            <person name="Danylec N."/>
            <person name="Franz C.M.A.P."/>
            <person name="Huch M."/>
        </authorList>
    </citation>
    <scope>NUCLEOTIDE SEQUENCE [LARGE SCALE GENOMIC DNA]</scope>
    <source>
        <strain evidence="3 7">ResAG-59</strain>
    </source>
</reference>
<reference evidence="5" key="1">
    <citation type="submission" date="2018-05" db="EMBL/GenBank/DDBJ databases">
        <title>Genome Sequencing of selected type strains of the family Eggerthellaceae.</title>
        <authorList>
            <person name="Danylec N."/>
            <person name="Stoll D.A."/>
            <person name="Doetsch A."/>
            <person name="Huch M."/>
        </authorList>
    </citation>
    <scope>NUCLEOTIDE SEQUENCE [LARGE SCALE GENOMIC DNA]</scope>
    <source>
        <strain evidence="5">DSM 27213</strain>
    </source>
</reference>